<dbReference type="RefSeq" id="WP_044243682.1">
    <property type="nucleotide sequence ID" value="NZ_ASRX01000030.1"/>
</dbReference>
<dbReference type="PANTHER" id="PTHR30590:SF2">
    <property type="entry name" value="INNER MEMBRANE PROTEIN"/>
    <property type="match status" value="1"/>
</dbReference>
<organism evidence="3 4">
    <name type="scientific">Chondromyces apiculatus DSM 436</name>
    <dbReference type="NCBI Taxonomy" id="1192034"/>
    <lineage>
        <taxon>Bacteria</taxon>
        <taxon>Pseudomonadati</taxon>
        <taxon>Myxococcota</taxon>
        <taxon>Polyangia</taxon>
        <taxon>Polyangiales</taxon>
        <taxon>Polyangiaceae</taxon>
        <taxon>Chondromyces</taxon>
    </lineage>
</organism>
<proteinExistence type="predicted"/>
<name>A0A017T7J3_9BACT</name>
<dbReference type="PANTHER" id="PTHR30590">
    <property type="entry name" value="INNER MEMBRANE PROTEIN"/>
    <property type="match status" value="1"/>
</dbReference>
<evidence type="ECO:0000259" key="2">
    <source>
        <dbReference type="Pfam" id="PF04235"/>
    </source>
</evidence>
<dbReference type="InterPro" id="IPR007349">
    <property type="entry name" value="DUF418"/>
</dbReference>
<dbReference type="EMBL" id="ASRX01000030">
    <property type="protein sequence ID" value="EYF04780.1"/>
    <property type="molecule type" value="Genomic_DNA"/>
</dbReference>
<keyword evidence="1" id="KW-1133">Transmembrane helix</keyword>
<comment type="caution">
    <text evidence="3">The sequence shown here is derived from an EMBL/GenBank/DDBJ whole genome shotgun (WGS) entry which is preliminary data.</text>
</comment>
<reference evidence="3 4" key="1">
    <citation type="submission" date="2013-05" db="EMBL/GenBank/DDBJ databases">
        <title>Genome assembly of Chondromyces apiculatus DSM 436.</title>
        <authorList>
            <person name="Sharma G."/>
            <person name="Khatri I."/>
            <person name="Kaur C."/>
            <person name="Mayilraj S."/>
            <person name="Subramanian S."/>
        </authorList>
    </citation>
    <scope>NUCLEOTIDE SEQUENCE [LARGE SCALE GENOMIC DNA]</scope>
    <source>
        <strain evidence="3 4">DSM 436</strain>
    </source>
</reference>
<gene>
    <name evidence="3" type="ORF">CAP_4256</name>
</gene>
<dbReference type="OrthoDB" id="9807744at2"/>
<feature type="transmembrane region" description="Helical" evidence="1">
    <location>
        <begin position="257"/>
        <end position="273"/>
    </location>
</feature>
<dbReference type="eggNOG" id="COG2311">
    <property type="taxonomic scope" value="Bacteria"/>
</dbReference>
<dbReference type="Pfam" id="PF04235">
    <property type="entry name" value="DUF418"/>
    <property type="match status" value="1"/>
</dbReference>
<keyword evidence="4" id="KW-1185">Reference proteome</keyword>
<evidence type="ECO:0000256" key="1">
    <source>
        <dbReference type="SAM" id="Phobius"/>
    </source>
</evidence>
<feature type="transmembrane region" description="Helical" evidence="1">
    <location>
        <begin position="215"/>
        <end position="236"/>
    </location>
</feature>
<feature type="transmembrane region" description="Helical" evidence="1">
    <location>
        <begin position="293"/>
        <end position="312"/>
    </location>
</feature>
<accession>A0A017T7J3</accession>
<evidence type="ECO:0000313" key="4">
    <source>
        <dbReference type="Proteomes" id="UP000019678"/>
    </source>
</evidence>
<feature type="domain" description="DUF418" evidence="2">
    <location>
        <begin position="236"/>
        <end position="400"/>
    </location>
</feature>
<dbReference type="Proteomes" id="UP000019678">
    <property type="component" value="Unassembled WGS sequence"/>
</dbReference>
<dbReference type="AlphaFoldDB" id="A0A017T7J3"/>
<feature type="transmembrane region" description="Helical" evidence="1">
    <location>
        <begin position="63"/>
        <end position="87"/>
    </location>
</feature>
<keyword evidence="1" id="KW-0812">Transmembrane</keyword>
<keyword evidence="1" id="KW-0472">Membrane</keyword>
<feature type="transmembrane region" description="Helical" evidence="1">
    <location>
        <begin position="99"/>
        <end position="120"/>
    </location>
</feature>
<sequence>MHPEAPLDPTPPRDRLGVLDVLRGVALFGILAVNLSYWFRTHPMVFLVHPDRWQGAADQGVDLLLMLLFNGRFLTLFSMLFGVGLALQRERVVAAGGRFYPLAARRLAVLFLIGVAHLVLLWMGDVLHLYALFGPLLLFLLARTTRTLAICTGLLVALPVLMSVWHLVTASGGAPSAPPDMEVYRQQALEALRVYGHGGFVEVTRYRITDYIQQIPTLALIAHAVPLSFLVGVLVWRAGIVQEPQQHLKALRRVARWGLAFAIAFSVAEMMLRPRQGQLSPLGRVLVEVMGSFGPAIVVLQALAYGAWVVLLHERVRVRPWLATIAAAGRMALTCYLLQSLICGLLFYGYGLGLYDRVSPGVGMLMVVAIYVAEVAFCNAWLRRYRFGPVEWVWRSLTYRQAQTML</sequence>
<protein>
    <recommendedName>
        <fullName evidence="2">DUF418 domain-containing protein</fullName>
    </recommendedName>
</protein>
<evidence type="ECO:0000313" key="3">
    <source>
        <dbReference type="EMBL" id="EYF04780.1"/>
    </source>
</evidence>
<feature type="transmembrane region" description="Helical" evidence="1">
    <location>
        <begin position="333"/>
        <end position="350"/>
    </location>
</feature>
<feature type="transmembrane region" description="Helical" evidence="1">
    <location>
        <begin position="126"/>
        <end position="142"/>
    </location>
</feature>
<feature type="transmembrane region" description="Helical" evidence="1">
    <location>
        <begin position="21"/>
        <end position="39"/>
    </location>
</feature>
<feature type="transmembrane region" description="Helical" evidence="1">
    <location>
        <begin position="149"/>
        <end position="168"/>
    </location>
</feature>
<dbReference type="InterPro" id="IPR052529">
    <property type="entry name" value="Bact_Transport_Assoc"/>
</dbReference>
<feature type="transmembrane region" description="Helical" evidence="1">
    <location>
        <begin position="362"/>
        <end position="382"/>
    </location>
</feature>